<name>A0A840SPR2_9RHOB</name>
<keyword evidence="1" id="KW-0472">Membrane</keyword>
<keyword evidence="1" id="KW-0812">Transmembrane</keyword>
<dbReference type="RefSeq" id="WP_184147749.1">
    <property type="nucleotide sequence ID" value="NZ_JACHFM010000001.1"/>
</dbReference>
<evidence type="ECO:0000313" key="3">
    <source>
        <dbReference type="EMBL" id="MBB5221373.1"/>
    </source>
</evidence>
<dbReference type="EMBL" id="JACHFM010000001">
    <property type="protein sequence ID" value="MBB5221373.1"/>
    <property type="molecule type" value="Genomic_DNA"/>
</dbReference>
<dbReference type="Pfam" id="PF09608">
    <property type="entry name" value="Alph_Pro_TM"/>
    <property type="match status" value="1"/>
</dbReference>
<evidence type="ECO:0000256" key="1">
    <source>
        <dbReference type="SAM" id="Phobius"/>
    </source>
</evidence>
<protein>
    <submittedName>
        <fullName evidence="3">Uncharacterized protein (TIGR02186 family)</fullName>
    </submittedName>
</protein>
<organism evidence="3 4">
    <name type="scientific">Amaricoccus macauensis</name>
    <dbReference type="NCBI Taxonomy" id="57001"/>
    <lineage>
        <taxon>Bacteria</taxon>
        <taxon>Pseudomonadati</taxon>
        <taxon>Pseudomonadota</taxon>
        <taxon>Alphaproteobacteria</taxon>
        <taxon>Rhodobacterales</taxon>
        <taxon>Paracoccaceae</taxon>
        <taxon>Amaricoccus</taxon>
    </lineage>
</organism>
<keyword evidence="4" id="KW-1185">Reference proteome</keyword>
<accession>A0A840SPR2</accession>
<dbReference type="AlphaFoldDB" id="A0A840SPR2"/>
<evidence type="ECO:0000313" key="4">
    <source>
        <dbReference type="Proteomes" id="UP000549457"/>
    </source>
</evidence>
<comment type="caution">
    <text evidence="3">The sequence shown here is derived from an EMBL/GenBank/DDBJ whole genome shotgun (WGS) entry which is preliminary data.</text>
</comment>
<feature type="chain" id="PRO_5032904403" evidence="2">
    <location>
        <begin position="19"/>
        <end position="254"/>
    </location>
</feature>
<dbReference type="Proteomes" id="UP000549457">
    <property type="component" value="Unassembled WGS sequence"/>
</dbReference>
<feature type="transmembrane region" description="Helical" evidence="1">
    <location>
        <begin position="228"/>
        <end position="246"/>
    </location>
</feature>
<keyword evidence="2" id="KW-0732">Signal</keyword>
<feature type="signal peptide" evidence="2">
    <location>
        <begin position="1"/>
        <end position="18"/>
    </location>
</feature>
<sequence length="254" mass="27843">MLRLLALLFLCLAVPALAEETVVTGISTDKIALNANFNGSELFVFGAIRRDGPIPTDAGPLDVVITIKGPPRQVTVRRKSRVLGIWVNTASLKVRQAPSFYAIASTRPVAELLDETDRLRYGIGMDEAVRRVAGSDTIEDSAPFTAAVIRLRTESGSYAELDRSVVLSEDTLFQTRIDMPSNLVEGDYAAQFFLVRQGKVLSTAETTILVEKTGIERWIYNLSRQQPLLYGVLAVLVAFAAGWLAAEAFRLAKR</sequence>
<gene>
    <name evidence="3" type="ORF">HNP73_001294</name>
</gene>
<keyword evidence="1" id="KW-1133">Transmembrane helix</keyword>
<evidence type="ECO:0000256" key="2">
    <source>
        <dbReference type="SAM" id="SignalP"/>
    </source>
</evidence>
<proteinExistence type="predicted"/>
<reference evidence="3 4" key="1">
    <citation type="submission" date="2020-08" db="EMBL/GenBank/DDBJ databases">
        <title>Genomic Encyclopedia of Type Strains, Phase IV (KMG-IV): sequencing the most valuable type-strain genomes for metagenomic binning, comparative biology and taxonomic classification.</title>
        <authorList>
            <person name="Goeker M."/>
        </authorList>
    </citation>
    <scope>NUCLEOTIDE SEQUENCE [LARGE SCALE GENOMIC DNA]</scope>
    <source>
        <strain evidence="3 4">DSM 101730</strain>
    </source>
</reference>
<dbReference type="InterPro" id="IPR019088">
    <property type="entry name" value="CHP02186-rel_TM"/>
</dbReference>